<feature type="compositionally biased region" description="Pro residues" evidence="6">
    <location>
        <begin position="23"/>
        <end position="33"/>
    </location>
</feature>
<dbReference type="Gene3D" id="3.60.40.10">
    <property type="entry name" value="PPM-type phosphatase domain"/>
    <property type="match status" value="1"/>
</dbReference>
<dbReference type="GO" id="GO:0046872">
    <property type="term" value="F:metal ion binding"/>
    <property type="evidence" value="ECO:0007669"/>
    <property type="project" value="UniProtKB-KW"/>
</dbReference>
<evidence type="ECO:0000256" key="5">
    <source>
        <dbReference type="RuleBase" id="RU003465"/>
    </source>
</evidence>
<accession>A0A6A4IVW7</accession>
<dbReference type="CDD" id="cd00143">
    <property type="entry name" value="PP2Cc"/>
    <property type="match status" value="1"/>
</dbReference>
<keyword evidence="3 5" id="KW-0378">Hydrolase</keyword>
<dbReference type="AlphaFoldDB" id="A0A6A4IVW7"/>
<dbReference type="Pfam" id="PF00481">
    <property type="entry name" value="PP2C"/>
    <property type="match status" value="2"/>
</dbReference>
<dbReference type="PANTHER" id="PTHR13832">
    <property type="entry name" value="PROTEIN PHOSPHATASE 2C"/>
    <property type="match status" value="1"/>
</dbReference>
<dbReference type="PROSITE" id="PS01032">
    <property type="entry name" value="PPM_1"/>
    <property type="match status" value="1"/>
</dbReference>
<organism evidence="8 9">
    <name type="scientific">Gymnopus androsaceus JB14</name>
    <dbReference type="NCBI Taxonomy" id="1447944"/>
    <lineage>
        <taxon>Eukaryota</taxon>
        <taxon>Fungi</taxon>
        <taxon>Dikarya</taxon>
        <taxon>Basidiomycota</taxon>
        <taxon>Agaricomycotina</taxon>
        <taxon>Agaricomycetes</taxon>
        <taxon>Agaricomycetidae</taxon>
        <taxon>Agaricales</taxon>
        <taxon>Marasmiineae</taxon>
        <taxon>Omphalotaceae</taxon>
        <taxon>Gymnopus</taxon>
    </lineage>
</organism>
<name>A0A6A4IVW7_9AGAR</name>
<dbReference type="InterPro" id="IPR000222">
    <property type="entry name" value="PP2C_BS"/>
</dbReference>
<evidence type="ECO:0000256" key="4">
    <source>
        <dbReference type="ARBA" id="ARBA00022912"/>
    </source>
</evidence>
<protein>
    <submittedName>
        <fullName evidence="8">Protein serine/threonine phosphatase 2C</fullName>
    </submittedName>
</protein>
<dbReference type="SMART" id="SM00332">
    <property type="entry name" value="PP2Cc"/>
    <property type="match status" value="1"/>
</dbReference>
<keyword evidence="9" id="KW-1185">Reference proteome</keyword>
<evidence type="ECO:0000256" key="3">
    <source>
        <dbReference type="ARBA" id="ARBA00022801"/>
    </source>
</evidence>
<proteinExistence type="inferred from homology"/>
<sequence>MKETTATASDTMAQENNPDNNPLSPPSTVPPMPKTGFSDSPNARSKSITAADLDTYGILNRHATKNVWFQVGVSEDKGTRRTMEDAHSFVTDFDNIRGQGFFAIFDGHAGKHAAEWCGNHFHEYLLDSLRSSPEMTVPDILNKTFHQVDASLSQMCEESEGKIHSGCTAVTAFLRIEDSDGLQSFLDLSQAESPISPVSGKIREGEDAASPHESSGESVSGDEAAKDGKSKKKKSTTNPIKKALMSLGGGSISGAISPKKSLSSPSISRKPSKELKPVRIAPESSRRVLYCANAGDARGVLCRAGKAVRLTYDHKGSDKQEAKRITDAGGFVMGGRVNGVLAVTRSLGDSSMKEFVVGAPFTTETELCDEDEFLILACDGLWDVIGDQAAVNQIKTIDDAQTASQHLLRYALNNHTTDNVTVVVVRFKNQQ</sequence>
<feature type="compositionally biased region" description="Low complexity" evidence="6">
    <location>
        <begin position="236"/>
        <end position="246"/>
    </location>
</feature>
<keyword evidence="4 5" id="KW-0904">Protein phosphatase</keyword>
<evidence type="ECO:0000313" key="8">
    <source>
        <dbReference type="EMBL" id="KAE9411514.1"/>
    </source>
</evidence>
<evidence type="ECO:0000256" key="2">
    <source>
        <dbReference type="ARBA" id="ARBA00022723"/>
    </source>
</evidence>
<feature type="region of interest" description="Disordered" evidence="6">
    <location>
        <begin position="196"/>
        <end position="278"/>
    </location>
</feature>
<dbReference type="OrthoDB" id="10264738at2759"/>
<gene>
    <name evidence="8" type="ORF">BT96DRAFT_961381</name>
</gene>
<feature type="domain" description="PPM-type phosphatase" evidence="7">
    <location>
        <begin position="70"/>
        <end position="427"/>
    </location>
</feature>
<dbReference type="GO" id="GO:0004722">
    <property type="term" value="F:protein serine/threonine phosphatase activity"/>
    <property type="evidence" value="ECO:0007669"/>
    <property type="project" value="InterPro"/>
</dbReference>
<dbReference type="Proteomes" id="UP000799118">
    <property type="component" value="Unassembled WGS sequence"/>
</dbReference>
<dbReference type="InterPro" id="IPR015655">
    <property type="entry name" value="PP2C"/>
</dbReference>
<evidence type="ECO:0000313" key="9">
    <source>
        <dbReference type="Proteomes" id="UP000799118"/>
    </source>
</evidence>
<reference evidence="8" key="1">
    <citation type="journal article" date="2019" name="Environ. Microbiol.">
        <title>Fungal ecological strategies reflected in gene transcription - a case study of two litter decomposers.</title>
        <authorList>
            <person name="Barbi F."/>
            <person name="Kohler A."/>
            <person name="Barry K."/>
            <person name="Baskaran P."/>
            <person name="Daum C."/>
            <person name="Fauchery L."/>
            <person name="Ihrmark K."/>
            <person name="Kuo A."/>
            <person name="LaButti K."/>
            <person name="Lipzen A."/>
            <person name="Morin E."/>
            <person name="Grigoriev I.V."/>
            <person name="Henrissat B."/>
            <person name="Lindahl B."/>
            <person name="Martin F."/>
        </authorList>
    </citation>
    <scope>NUCLEOTIDE SEQUENCE</scope>
    <source>
        <strain evidence="8">JB14</strain>
    </source>
</reference>
<comment type="similarity">
    <text evidence="1 5">Belongs to the PP2C family.</text>
</comment>
<feature type="compositionally biased region" description="Low complexity" evidence="6">
    <location>
        <begin position="253"/>
        <end position="269"/>
    </location>
</feature>
<evidence type="ECO:0000256" key="1">
    <source>
        <dbReference type="ARBA" id="ARBA00006702"/>
    </source>
</evidence>
<dbReference type="PROSITE" id="PS51746">
    <property type="entry name" value="PPM_2"/>
    <property type="match status" value="1"/>
</dbReference>
<dbReference type="EMBL" id="ML769383">
    <property type="protein sequence ID" value="KAE9411514.1"/>
    <property type="molecule type" value="Genomic_DNA"/>
</dbReference>
<feature type="compositionally biased region" description="Polar residues" evidence="6">
    <location>
        <begin position="1"/>
        <end position="15"/>
    </location>
</feature>
<evidence type="ECO:0000256" key="6">
    <source>
        <dbReference type="SAM" id="MobiDB-lite"/>
    </source>
</evidence>
<dbReference type="InterPro" id="IPR001932">
    <property type="entry name" value="PPM-type_phosphatase-like_dom"/>
</dbReference>
<dbReference type="SUPFAM" id="SSF81606">
    <property type="entry name" value="PP2C-like"/>
    <property type="match status" value="1"/>
</dbReference>
<evidence type="ECO:0000259" key="7">
    <source>
        <dbReference type="PROSITE" id="PS51746"/>
    </source>
</evidence>
<dbReference type="InterPro" id="IPR036457">
    <property type="entry name" value="PPM-type-like_dom_sf"/>
</dbReference>
<feature type="compositionally biased region" description="Basic and acidic residues" evidence="6">
    <location>
        <begin position="201"/>
        <end position="210"/>
    </location>
</feature>
<keyword evidence="2" id="KW-0479">Metal-binding</keyword>
<feature type="region of interest" description="Disordered" evidence="6">
    <location>
        <begin position="1"/>
        <end position="44"/>
    </location>
</feature>
<dbReference type="PANTHER" id="PTHR13832:SF837">
    <property type="entry name" value="PROTEIN PHOSPHATASE 2C-LIKE DOMAIN-CONTAINING PROTEIN 1"/>
    <property type="match status" value="1"/>
</dbReference>